<comment type="caution">
    <text evidence="2">The sequence shown here is derived from an EMBL/GenBank/DDBJ whole genome shotgun (WGS) entry which is preliminary data.</text>
</comment>
<dbReference type="Proteomes" id="UP000617743">
    <property type="component" value="Unassembled WGS sequence"/>
</dbReference>
<keyword evidence="3" id="KW-1185">Reference proteome</keyword>
<evidence type="ECO:0000313" key="3">
    <source>
        <dbReference type="Proteomes" id="UP000617743"/>
    </source>
</evidence>
<accession>A0ABQ2XD51</accession>
<sequence length="87" mass="9336">MFRALPVTRTSGSVGLPQAFDRNSRVSHELMEKPVGKVREKVPRGWVPLRPRTGSAGPYAAQEMQGFGGREAGMPPVGARGDASIMT</sequence>
<reference evidence="3" key="1">
    <citation type="journal article" date="2019" name="Int. J. Syst. Evol. Microbiol.">
        <title>The Global Catalogue of Microorganisms (GCM) 10K type strain sequencing project: providing services to taxonomists for standard genome sequencing and annotation.</title>
        <authorList>
            <consortium name="The Broad Institute Genomics Platform"/>
            <consortium name="The Broad Institute Genome Sequencing Center for Infectious Disease"/>
            <person name="Wu L."/>
            <person name="Ma J."/>
        </authorList>
    </citation>
    <scope>NUCLEOTIDE SEQUENCE [LARGE SCALE GENOMIC DNA]</scope>
    <source>
        <strain evidence="3">JCM 4866</strain>
    </source>
</reference>
<name>A0ABQ2XD51_9ACTN</name>
<proteinExistence type="predicted"/>
<protein>
    <submittedName>
        <fullName evidence="2">Uncharacterized protein</fullName>
    </submittedName>
</protein>
<dbReference type="EMBL" id="BMWC01000006">
    <property type="protein sequence ID" value="GGX10987.1"/>
    <property type="molecule type" value="Genomic_DNA"/>
</dbReference>
<organism evidence="2 3">
    <name type="scientific">Streptomyces lomondensis</name>
    <dbReference type="NCBI Taxonomy" id="68229"/>
    <lineage>
        <taxon>Bacteria</taxon>
        <taxon>Bacillati</taxon>
        <taxon>Actinomycetota</taxon>
        <taxon>Actinomycetes</taxon>
        <taxon>Kitasatosporales</taxon>
        <taxon>Streptomycetaceae</taxon>
        <taxon>Streptomyces</taxon>
    </lineage>
</organism>
<gene>
    <name evidence="2" type="ORF">GCM10010383_46430</name>
</gene>
<evidence type="ECO:0000313" key="2">
    <source>
        <dbReference type="EMBL" id="GGX10987.1"/>
    </source>
</evidence>
<evidence type="ECO:0000256" key="1">
    <source>
        <dbReference type="SAM" id="MobiDB-lite"/>
    </source>
</evidence>
<feature type="region of interest" description="Disordered" evidence="1">
    <location>
        <begin position="66"/>
        <end position="87"/>
    </location>
</feature>